<comment type="caution">
    <text evidence="1">The sequence shown here is derived from an EMBL/GenBank/DDBJ whole genome shotgun (WGS) entry which is preliminary data.</text>
</comment>
<sequence>MLMSTRLTMIFLLVMAHMETGRQSLSSLGYNYGIDITNALTSNHAFASCPQQPHFTMTKESPVACMLDDCGHALMVDIDASAFSPQVLDIVENYKGGE</sequence>
<protein>
    <submittedName>
        <fullName evidence="1">Uncharacterized protein</fullName>
    </submittedName>
</protein>
<keyword evidence="2" id="KW-1185">Reference proteome</keyword>
<dbReference type="EMBL" id="CM042031">
    <property type="protein sequence ID" value="KAI3784393.1"/>
    <property type="molecule type" value="Genomic_DNA"/>
</dbReference>
<organism evidence="1 2">
    <name type="scientific">Smallanthus sonchifolius</name>
    <dbReference type="NCBI Taxonomy" id="185202"/>
    <lineage>
        <taxon>Eukaryota</taxon>
        <taxon>Viridiplantae</taxon>
        <taxon>Streptophyta</taxon>
        <taxon>Embryophyta</taxon>
        <taxon>Tracheophyta</taxon>
        <taxon>Spermatophyta</taxon>
        <taxon>Magnoliopsida</taxon>
        <taxon>eudicotyledons</taxon>
        <taxon>Gunneridae</taxon>
        <taxon>Pentapetalae</taxon>
        <taxon>asterids</taxon>
        <taxon>campanulids</taxon>
        <taxon>Asterales</taxon>
        <taxon>Asteraceae</taxon>
        <taxon>Asteroideae</taxon>
        <taxon>Heliantheae alliance</taxon>
        <taxon>Millerieae</taxon>
        <taxon>Smallanthus</taxon>
    </lineage>
</organism>
<name>A0ACB9GMJ5_9ASTR</name>
<gene>
    <name evidence="1" type="ORF">L1987_43492</name>
</gene>
<evidence type="ECO:0000313" key="2">
    <source>
        <dbReference type="Proteomes" id="UP001056120"/>
    </source>
</evidence>
<accession>A0ACB9GMJ5</accession>
<reference evidence="2" key="1">
    <citation type="journal article" date="2022" name="Mol. Ecol. Resour.">
        <title>The genomes of chicory, endive, great burdock and yacon provide insights into Asteraceae palaeo-polyploidization history and plant inulin production.</title>
        <authorList>
            <person name="Fan W."/>
            <person name="Wang S."/>
            <person name="Wang H."/>
            <person name="Wang A."/>
            <person name="Jiang F."/>
            <person name="Liu H."/>
            <person name="Zhao H."/>
            <person name="Xu D."/>
            <person name="Zhang Y."/>
        </authorList>
    </citation>
    <scope>NUCLEOTIDE SEQUENCE [LARGE SCALE GENOMIC DNA]</scope>
    <source>
        <strain evidence="2">cv. Yunnan</strain>
    </source>
</reference>
<evidence type="ECO:0000313" key="1">
    <source>
        <dbReference type="EMBL" id="KAI3784393.1"/>
    </source>
</evidence>
<proteinExistence type="predicted"/>
<reference evidence="1 2" key="2">
    <citation type="journal article" date="2022" name="Mol. Ecol. Resour.">
        <title>The genomes of chicory, endive, great burdock and yacon provide insights into Asteraceae paleo-polyploidization history and plant inulin production.</title>
        <authorList>
            <person name="Fan W."/>
            <person name="Wang S."/>
            <person name="Wang H."/>
            <person name="Wang A."/>
            <person name="Jiang F."/>
            <person name="Liu H."/>
            <person name="Zhao H."/>
            <person name="Xu D."/>
            <person name="Zhang Y."/>
        </authorList>
    </citation>
    <scope>NUCLEOTIDE SEQUENCE [LARGE SCALE GENOMIC DNA]</scope>
    <source>
        <strain evidence="2">cv. Yunnan</strain>
        <tissue evidence="1">Leaves</tissue>
    </source>
</reference>
<dbReference type="Proteomes" id="UP001056120">
    <property type="component" value="Linkage Group LG14"/>
</dbReference>